<dbReference type="InterPro" id="IPR013107">
    <property type="entry name" value="Acyl-CoA_DH_C"/>
</dbReference>
<dbReference type="EMBL" id="JAPMXC010000001">
    <property type="protein sequence ID" value="MCY0386609.1"/>
    <property type="molecule type" value="Genomic_DNA"/>
</dbReference>
<accession>A0ABT3ZJB1</accession>
<dbReference type="Pfam" id="PF08028">
    <property type="entry name" value="Acyl-CoA_dh_2"/>
    <property type="match status" value="1"/>
</dbReference>
<dbReference type="Pfam" id="PF02771">
    <property type="entry name" value="Acyl-CoA_dh_N"/>
    <property type="match status" value="1"/>
</dbReference>
<name>A0ABT3ZJB1_9BURK</name>
<evidence type="ECO:0000313" key="4">
    <source>
        <dbReference type="EMBL" id="MCY0386609.1"/>
    </source>
</evidence>
<dbReference type="SUPFAM" id="SSF56645">
    <property type="entry name" value="Acyl-CoA dehydrogenase NM domain-like"/>
    <property type="match status" value="1"/>
</dbReference>
<keyword evidence="1" id="KW-0560">Oxidoreductase</keyword>
<dbReference type="RefSeq" id="WP_267846119.1">
    <property type="nucleotide sequence ID" value="NZ_JAPMXC010000001.1"/>
</dbReference>
<feature type="domain" description="Acyl-CoA dehydrogenase C-terminal" evidence="3">
    <location>
        <begin position="266"/>
        <end position="395"/>
    </location>
</feature>
<feature type="domain" description="Acyl-CoA dehydrogenase/oxidase N-terminal" evidence="2">
    <location>
        <begin position="41"/>
        <end position="113"/>
    </location>
</feature>
<dbReference type="Gene3D" id="1.20.140.10">
    <property type="entry name" value="Butyryl-CoA Dehydrogenase, subunit A, domain 3"/>
    <property type="match status" value="1"/>
</dbReference>
<sequence>MSETTCAHEAAPTAPHASAHPLISPLSARLGFAQAITDIGRTAAERELAHRLPHEEIAQLKALGFGALRLPDDAGGQGLSLTELFGVARDVAAADANVAHAFRNHLFLVESALRRADHPFHARVLTLARQHKTLGLSFTETDVPGAGARPSRVLTMLAWQDARGCYTGSGKKVYATGNLYSDAFVGTAVESRHGRTVQYVFDRGPGVGSDDDWDGFGQRLTGSGTARFEQVSIPAAQVFAVDPPPRDDAAPWGYTFHQVYLTNCIAGIVRRVLHDGVAVLQSRKRNFYHGDADLPADEPVLQALLGRIRAYAASVEATIDRAIAALQQAWDSHGTAGEYDAALAASFAAAEAKVVIDDLAPQIASWLIDLGSGSAVSRQAGLDRHWRNIKVIASHNPRLYKERLLGQNALHGRLPPTGAFF</sequence>
<dbReference type="Proteomes" id="UP001082899">
    <property type="component" value="Unassembled WGS sequence"/>
</dbReference>
<dbReference type="SUPFAM" id="SSF47203">
    <property type="entry name" value="Acyl-CoA dehydrogenase C-terminal domain-like"/>
    <property type="match status" value="1"/>
</dbReference>
<evidence type="ECO:0000259" key="2">
    <source>
        <dbReference type="Pfam" id="PF02771"/>
    </source>
</evidence>
<organism evidence="4 5">
    <name type="scientific">Robbsia betulipollinis</name>
    <dbReference type="NCBI Taxonomy" id="2981849"/>
    <lineage>
        <taxon>Bacteria</taxon>
        <taxon>Pseudomonadati</taxon>
        <taxon>Pseudomonadota</taxon>
        <taxon>Betaproteobacteria</taxon>
        <taxon>Burkholderiales</taxon>
        <taxon>Burkholderiaceae</taxon>
        <taxon>Robbsia</taxon>
    </lineage>
</organism>
<reference evidence="4" key="1">
    <citation type="submission" date="2022-11" db="EMBL/GenBank/DDBJ databases">
        <title>Robbsia betulipollinis sp. nov., isolated from pollen of birch (Betula pendula).</title>
        <authorList>
            <person name="Shi H."/>
            <person name="Ambika Manirajan B."/>
            <person name="Ratering S."/>
            <person name="Geissler-Plaum R."/>
            <person name="Schnell S."/>
        </authorList>
    </citation>
    <scope>NUCLEOTIDE SEQUENCE</scope>
    <source>
        <strain evidence="4">Bb-Pol-6</strain>
    </source>
</reference>
<dbReference type="Gene3D" id="2.40.110.10">
    <property type="entry name" value="Butyryl-CoA Dehydrogenase, subunit A, domain 2"/>
    <property type="match status" value="1"/>
</dbReference>
<comment type="caution">
    <text evidence="4">The sequence shown here is derived from an EMBL/GenBank/DDBJ whole genome shotgun (WGS) entry which is preliminary data.</text>
</comment>
<dbReference type="InterPro" id="IPR009100">
    <property type="entry name" value="AcylCoA_DH/oxidase_NM_dom_sf"/>
</dbReference>
<keyword evidence="5" id="KW-1185">Reference proteome</keyword>
<dbReference type="InterPro" id="IPR037069">
    <property type="entry name" value="AcylCoA_DH/ox_N_sf"/>
</dbReference>
<dbReference type="Gene3D" id="1.10.540.10">
    <property type="entry name" value="Acyl-CoA dehydrogenase/oxidase, N-terminal domain"/>
    <property type="match status" value="1"/>
</dbReference>
<gene>
    <name evidence="4" type="ORF">OVY01_05025</name>
</gene>
<dbReference type="InterPro" id="IPR036250">
    <property type="entry name" value="AcylCo_DH-like_C"/>
</dbReference>
<dbReference type="PIRSF" id="PIRSF016578">
    <property type="entry name" value="HsaA"/>
    <property type="match status" value="1"/>
</dbReference>
<dbReference type="PANTHER" id="PTHR43884:SF12">
    <property type="entry name" value="ISOVALERYL-COA DEHYDROGENASE, MITOCHONDRIAL-RELATED"/>
    <property type="match status" value="1"/>
</dbReference>
<evidence type="ECO:0000259" key="3">
    <source>
        <dbReference type="Pfam" id="PF08028"/>
    </source>
</evidence>
<evidence type="ECO:0000256" key="1">
    <source>
        <dbReference type="ARBA" id="ARBA00023002"/>
    </source>
</evidence>
<proteinExistence type="predicted"/>
<dbReference type="PANTHER" id="PTHR43884">
    <property type="entry name" value="ACYL-COA DEHYDROGENASE"/>
    <property type="match status" value="1"/>
</dbReference>
<dbReference type="InterPro" id="IPR046373">
    <property type="entry name" value="Acyl-CoA_Oxase/DH_mid-dom_sf"/>
</dbReference>
<dbReference type="InterPro" id="IPR013786">
    <property type="entry name" value="AcylCoA_DH/ox_N"/>
</dbReference>
<evidence type="ECO:0000313" key="5">
    <source>
        <dbReference type="Proteomes" id="UP001082899"/>
    </source>
</evidence>
<protein>
    <submittedName>
        <fullName evidence="4">Acyl-CoA dehydrogenase family protein</fullName>
    </submittedName>
</protein>